<keyword evidence="11 20" id="KW-0274">FAD</keyword>
<name>A0AA41ZF53_9GAMM</name>
<evidence type="ECO:0000313" key="22">
    <source>
        <dbReference type="EMBL" id="MCX2523677.1"/>
    </source>
</evidence>
<dbReference type="Pfam" id="PF01565">
    <property type="entry name" value="FAD_binding_4"/>
    <property type="match status" value="1"/>
</dbReference>
<dbReference type="InterPro" id="IPR036318">
    <property type="entry name" value="FAD-bd_PCMH-like_sf"/>
</dbReference>
<keyword evidence="10 20" id="KW-0285">Flavoprotein</keyword>
<dbReference type="NCBIfam" id="NF000755">
    <property type="entry name" value="PRK00046.1"/>
    <property type="match status" value="1"/>
</dbReference>
<dbReference type="GO" id="GO:0071555">
    <property type="term" value="P:cell wall organization"/>
    <property type="evidence" value="ECO:0007669"/>
    <property type="project" value="UniProtKB-KW"/>
</dbReference>
<dbReference type="InterPro" id="IPR003170">
    <property type="entry name" value="MurB"/>
</dbReference>
<dbReference type="InterPro" id="IPR016166">
    <property type="entry name" value="FAD-bd_PCMH"/>
</dbReference>
<dbReference type="InterPro" id="IPR016167">
    <property type="entry name" value="FAD-bd_PCMH_sub1"/>
</dbReference>
<reference evidence="22" key="1">
    <citation type="submission" date="2022-11" db="EMBL/GenBank/DDBJ databases">
        <title>Larsenimonas rhizosphaerae sp. nov., isolated from a tidal mudflat.</title>
        <authorList>
            <person name="Lee S.D."/>
            <person name="Kim I.S."/>
        </authorList>
    </citation>
    <scope>NUCLEOTIDE SEQUENCE</scope>
    <source>
        <strain evidence="22">GH2-1</strain>
    </source>
</reference>
<dbReference type="PANTHER" id="PTHR21071">
    <property type="entry name" value="UDP-N-ACETYLENOLPYRUVOYLGLUCOSAMINE REDUCTASE"/>
    <property type="match status" value="1"/>
</dbReference>
<evidence type="ECO:0000259" key="21">
    <source>
        <dbReference type="PROSITE" id="PS51387"/>
    </source>
</evidence>
<evidence type="ECO:0000256" key="16">
    <source>
        <dbReference type="ARBA" id="ARBA00023306"/>
    </source>
</evidence>
<comment type="similarity">
    <text evidence="5 20">Belongs to the MurB family.</text>
</comment>
<evidence type="ECO:0000256" key="4">
    <source>
        <dbReference type="ARBA" id="ARBA00004752"/>
    </source>
</evidence>
<dbReference type="AlphaFoldDB" id="A0AA41ZF53"/>
<evidence type="ECO:0000256" key="17">
    <source>
        <dbReference type="ARBA" id="ARBA00023316"/>
    </source>
</evidence>
<dbReference type="GO" id="GO:0051301">
    <property type="term" value="P:cell division"/>
    <property type="evidence" value="ECO:0007669"/>
    <property type="project" value="UniProtKB-KW"/>
</dbReference>
<dbReference type="SUPFAM" id="SSF56176">
    <property type="entry name" value="FAD-binding/transporter-associated domain-like"/>
    <property type="match status" value="1"/>
</dbReference>
<dbReference type="Pfam" id="PF02873">
    <property type="entry name" value="MurB_C"/>
    <property type="match status" value="1"/>
</dbReference>
<dbReference type="GO" id="GO:0005829">
    <property type="term" value="C:cytosol"/>
    <property type="evidence" value="ECO:0007669"/>
    <property type="project" value="TreeGrafter"/>
</dbReference>
<keyword evidence="23" id="KW-1185">Reference proteome</keyword>
<evidence type="ECO:0000256" key="1">
    <source>
        <dbReference type="ARBA" id="ARBA00001974"/>
    </source>
</evidence>
<dbReference type="GO" id="GO:0009252">
    <property type="term" value="P:peptidoglycan biosynthetic process"/>
    <property type="evidence" value="ECO:0007669"/>
    <property type="project" value="UniProtKB-UniRule"/>
</dbReference>
<evidence type="ECO:0000256" key="13">
    <source>
        <dbReference type="ARBA" id="ARBA00022960"/>
    </source>
</evidence>
<keyword evidence="9 20" id="KW-0132">Cell division</keyword>
<keyword evidence="16 20" id="KW-0131">Cell cycle</keyword>
<evidence type="ECO:0000256" key="10">
    <source>
        <dbReference type="ARBA" id="ARBA00022630"/>
    </source>
</evidence>
<comment type="subcellular location">
    <subcellularLocation>
        <location evidence="3 20">Cytoplasm</location>
    </subcellularLocation>
</comment>
<organism evidence="22 23">
    <name type="scientific">Larsenimonas rhizosphaerae</name>
    <dbReference type="NCBI Taxonomy" id="2944682"/>
    <lineage>
        <taxon>Bacteria</taxon>
        <taxon>Pseudomonadati</taxon>
        <taxon>Pseudomonadota</taxon>
        <taxon>Gammaproteobacteria</taxon>
        <taxon>Oceanospirillales</taxon>
        <taxon>Halomonadaceae</taxon>
        <taxon>Larsenimonas</taxon>
    </lineage>
</organism>
<comment type="caution">
    <text evidence="22">The sequence shown here is derived from an EMBL/GenBank/DDBJ whole genome shotgun (WGS) entry which is preliminary data.</text>
</comment>
<keyword evidence="8 20" id="KW-0963">Cytoplasm</keyword>
<feature type="active site" evidence="20">
    <location>
        <position position="332"/>
    </location>
</feature>
<keyword evidence="17 20" id="KW-0961">Cell wall biogenesis/degradation</keyword>
<dbReference type="InterPro" id="IPR011601">
    <property type="entry name" value="MurB_C"/>
</dbReference>
<evidence type="ECO:0000256" key="18">
    <source>
        <dbReference type="ARBA" id="ARBA00031026"/>
    </source>
</evidence>
<comment type="catalytic activity">
    <reaction evidence="19 20">
        <text>UDP-N-acetyl-alpha-D-muramate + NADP(+) = UDP-N-acetyl-3-O-(1-carboxyvinyl)-alpha-D-glucosamine + NADPH + H(+)</text>
        <dbReference type="Rhea" id="RHEA:12248"/>
        <dbReference type="ChEBI" id="CHEBI:15378"/>
        <dbReference type="ChEBI" id="CHEBI:57783"/>
        <dbReference type="ChEBI" id="CHEBI:58349"/>
        <dbReference type="ChEBI" id="CHEBI:68483"/>
        <dbReference type="ChEBI" id="CHEBI:70757"/>
        <dbReference type="EC" id="1.3.1.98"/>
    </reaction>
</comment>
<evidence type="ECO:0000256" key="12">
    <source>
        <dbReference type="ARBA" id="ARBA00022857"/>
    </source>
</evidence>
<dbReference type="GO" id="GO:0008762">
    <property type="term" value="F:UDP-N-acetylmuramate dehydrogenase activity"/>
    <property type="evidence" value="ECO:0007669"/>
    <property type="project" value="UniProtKB-UniRule"/>
</dbReference>
<evidence type="ECO:0000256" key="8">
    <source>
        <dbReference type="ARBA" id="ARBA00022490"/>
    </source>
</evidence>
<keyword evidence="14 20" id="KW-0573">Peptidoglycan synthesis</keyword>
<dbReference type="GO" id="GO:0008360">
    <property type="term" value="P:regulation of cell shape"/>
    <property type="evidence" value="ECO:0007669"/>
    <property type="project" value="UniProtKB-KW"/>
</dbReference>
<keyword evidence="12 20" id="KW-0521">NADP</keyword>
<accession>A0AA41ZF53</accession>
<evidence type="ECO:0000256" key="5">
    <source>
        <dbReference type="ARBA" id="ARBA00010485"/>
    </source>
</evidence>
<dbReference type="InterPro" id="IPR036635">
    <property type="entry name" value="MurB_C_sf"/>
</dbReference>
<dbReference type="Gene3D" id="3.30.465.10">
    <property type="match status" value="1"/>
</dbReference>
<feature type="domain" description="FAD-binding PCMH-type" evidence="21">
    <location>
        <begin position="15"/>
        <end position="188"/>
    </location>
</feature>
<dbReference type="NCBIfam" id="TIGR00179">
    <property type="entry name" value="murB"/>
    <property type="match status" value="1"/>
</dbReference>
<evidence type="ECO:0000256" key="20">
    <source>
        <dbReference type="HAMAP-Rule" id="MF_00037"/>
    </source>
</evidence>
<evidence type="ECO:0000313" key="23">
    <source>
        <dbReference type="Proteomes" id="UP001165678"/>
    </source>
</evidence>
<feature type="active site" evidence="20">
    <location>
        <position position="164"/>
    </location>
</feature>
<dbReference type="RefSeq" id="WP_265895784.1">
    <property type="nucleotide sequence ID" value="NZ_JAPIVE010000001.1"/>
</dbReference>
<keyword evidence="15 20" id="KW-0560">Oxidoreductase</keyword>
<dbReference type="NCBIfam" id="NF010478">
    <property type="entry name" value="PRK13903.1"/>
    <property type="match status" value="1"/>
</dbReference>
<comment type="function">
    <text evidence="2 20">Cell wall formation.</text>
</comment>
<evidence type="ECO:0000256" key="19">
    <source>
        <dbReference type="ARBA" id="ARBA00048914"/>
    </source>
</evidence>
<evidence type="ECO:0000256" key="11">
    <source>
        <dbReference type="ARBA" id="ARBA00022827"/>
    </source>
</evidence>
<proteinExistence type="inferred from homology"/>
<dbReference type="Proteomes" id="UP001165678">
    <property type="component" value="Unassembled WGS sequence"/>
</dbReference>
<dbReference type="EMBL" id="JAPIVE010000001">
    <property type="protein sequence ID" value="MCX2523677.1"/>
    <property type="molecule type" value="Genomic_DNA"/>
</dbReference>
<evidence type="ECO:0000256" key="9">
    <source>
        <dbReference type="ARBA" id="ARBA00022618"/>
    </source>
</evidence>
<dbReference type="Gene3D" id="3.30.43.10">
    <property type="entry name" value="Uridine Diphospho-n-acetylenolpyruvylglucosamine Reductase, domain 2"/>
    <property type="match status" value="1"/>
</dbReference>
<dbReference type="PANTHER" id="PTHR21071:SF4">
    <property type="entry name" value="UDP-N-ACETYLENOLPYRUVOYLGLUCOSAMINE REDUCTASE"/>
    <property type="match status" value="1"/>
</dbReference>
<comment type="pathway">
    <text evidence="4 20">Cell wall biogenesis; peptidoglycan biosynthesis.</text>
</comment>
<keyword evidence="13 20" id="KW-0133">Cell shape</keyword>
<evidence type="ECO:0000256" key="15">
    <source>
        <dbReference type="ARBA" id="ARBA00023002"/>
    </source>
</evidence>
<dbReference type="EC" id="1.3.1.98" evidence="6 20"/>
<sequence>MMRQDIDLAARNTLRLPARAQWWCEVDTIASLRDTLAIAQSRQWRVRVLGGGSNVILPSVVSGLVLRYTGQGCWFGEWLNEADRLLHVEAGIDWHALVLRCCDAGWWGIENLALIPGTTGAAPVQNIGAYGVELSDVVHEVHLIELESGAYRILSSAQCLFGYRDSIFKQALAGQVVIVRVVLRLSRTPSPRLGYQGLTHLAEQAALSPRTVADAVTALRRSKLPDPADIGNAGSFFKNPIVSLDVIERLKRDYPSIPIYPVDSAGAKVAAAWLIDQCGLKGLKWPEGVGIHDRQALVLTHDGRGNAEDVLALSDYIAETVQGRFGVVLEREPGFWGELPAH</sequence>
<evidence type="ECO:0000256" key="6">
    <source>
        <dbReference type="ARBA" id="ARBA00012518"/>
    </source>
</evidence>
<dbReference type="InterPro" id="IPR006094">
    <property type="entry name" value="Oxid_FAD_bind_N"/>
</dbReference>
<evidence type="ECO:0000256" key="7">
    <source>
        <dbReference type="ARBA" id="ARBA00015188"/>
    </source>
</evidence>
<evidence type="ECO:0000256" key="3">
    <source>
        <dbReference type="ARBA" id="ARBA00004496"/>
    </source>
</evidence>
<evidence type="ECO:0000256" key="14">
    <source>
        <dbReference type="ARBA" id="ARBA00022984"/>
    </source>
</evidence>
<dbReference type="PROSITE" id="PS51387">
    <property type="entry name" value="FAD_PCMH"/>
    <property type="match status" value="1"/>
</dbReference>
<protein>
    <recommendedName>
        <fullName evidence="7 20">UDP-N-acetylenolpyruvoylglucosamine reductase</fullName>
        <ecNumber evidence="6 20">1.3.1.98</ecNumber>
    </recommendedName>
    <alternativeName>
        <fullName evidence="18 20">UDP-N-acetylmuramate dehydrogenase</fullName>
    </alternativeName>
</protein>
<dbReference type="SUPFAM" id="SSF56194">
    <property type="entry name" value="Uridine diphospho-N-Acetylenolpyruvylglucosamine reductase, MurB, C-terminal domain"/>
    <property type="match status" value="1"/>
</dbReference>
<feature type="active site" description="Proton donor" evidence="20">
    <location>
        <position position="235"/>
    </location>
</feature>
<dbReference type="HAMAP" id="MF_00037">
    <property type="entry name" value="MurB"/>
    <property type="match status" value="1"/>
</dbReference>
<evidence type="ECO:0000256" key="2">
    <source>
        <dbReference type="ARBA" id="ARBA00003921"/>
    </source>
</evidence>
<dbReference type="GO" id="GO:0071949">
    <property type="term" value="F:FAD binding"/>
    <property type="evidence" value="ECO:0007669"/>
    <property type="project" value="InterPro"/>
</dbReference>
<gene>
    <name evidence="20 22" type="primary">murB</name>
    <name evidence="22" type="ORF">OQ287_05450</name>
</gene>
<dbReference type="InterPro" id="IPR016169">
    <property type="entry name" value="FAD-bd_PCMH_sub2"/>
</dbReference>
<comment type="cofactor">
    <cofactor evidence="1 20">
        <name>FAD</name>
        <dbReference type="ChEBI" id="CHEBI:57692"/>
    </cofactor>
</comment>
<dbReference type="Gene3D" id="3.90.78.10">
    <property type="entry name" value="UDP-N-acetylenolpyruvoylglucosamine reductase, C-terminal domain"/>
    <property type="match status" value="1"/>
</dbReference>